<dbReference type="SUPFAM" id="SSF52058">
    <property type="entry name" value="L domain-like"/>
    <property type="match status" value="1"/>
</dbReference>
<evidence type="ECO:0000256" key="9">
    <source>
        <dbReference type="ARBA" id="ARBA00023136"/>
    </source>
</evidence>
<comment type="similarity">
    <text evidence="3">Belongs to the Toll-like receptor family.</text>
</comment>
<reference evidence="15" key="1">
    <citation type="submission" date="2015-02" db="EMBL/GenBank/DDBJ databases">
        <title>Genome sequencing for Strongylocentrotus purpuratus.</title>
        <authorList>
            <person name="Murali S."/>
            <person name="Liu Y."/>
            <person name="Vee V."/>
            <person name="English A."/>
            <person name="Wang M."/>
            <person name="Skinner E."/>
            <person name="Han Y."/>
            <person name="Muzny D.M."/>
            <person name="Worley K.C."/>
            <person name="Gibbs R.A."/>
        </authorList>
    </citation>
    <scope>NUCLEOTIDE SEQUENCE</scope>
</reference>
<sequence length="600" mass="68349">MLVSPVIRGTVSRMPVFLWIVGALSLVTGSLPFEDVPRQLGFVSPGPHGCRLKFSDLGTNATCTSLDLRYVPQDLPMNTIMLDLSYNKITTLYNESFVYLIDIISLWVIENRLRRLEEGVFQPLIHLKELSLLRNRLVSLPSGLFSSNHRLSKLILAGNQFGLIPSSSLPLLNNMTFLDLVSNKISTISPHDFSPLENCSLTRLSLRANALHDLPSRVFSYLRKIDTLSLNKNVFSELHISSLLGNTNIQRLYLKSCKINGIVPLNRSSVTLDGLPTIINLSLVGNRINSIVDFTFWGLNRTNVLELQANRIALISNKPFCGLDQLIELDLSHNKLASLSSGIFSCNKMLQRIKLAGNNIASFSTDILSGLPFLTHLSLSQNSIGDVYCGINILAVTCAPFAVVLLAVICFMAYWNRWWFNYKIFLLKLAICGYEEINHDFDAQEYEYQLNLMYIEDDEGWVDEIMKPVLQERFPHLQKVVWGDNNLNISMFYINALHYATDNSFKTVLLLSYNSVDDAWFLTKLRIALEHLNDTRLDKVILIFLEDIKDDDLPYLVRLFLSKNKPYMLWTEDEDGQKLFWAQFEKSMRTNRAFNNVIPI</sequence>
<comment type="subcellular location">
    <subcellularLocation>
        <location evidence="1">Membrane</location>
        <topology evidence="1">Single-pass type I membrane protein</topology>
    </subcellularLocation>
</comment>
<evidence type="ECO:0000256" key="1">
    <source>
        <dbReference type="ARBA" id="ARBA00004479"/>
    </source>
</evidence>
<name>A0A7M7PH19_STRPU</name>
<keyword evidence="5 12" id="KW-0812">Transmembrane</keyword>
<keyword evidence="8 12" id="KW-1133">Transmembrane helix</keyword>
<proteinExistence type="inferred from homology"/>
<keyword evidence="4" id="KW-0433">Leucine-rich repeat</keyword>
<comment type="similarity">
    <text evidence="2">Belongs to the immunoglobulin superfamily. AMIGO family.</text>
</comment>
<keyword evidence="9 12" id="KW-0472">Membrane</keyword>
<dbReference type="Proteomes" id="UP000007110">
    <property type="component" value="Unassembled WGS sequence"/>
</dbReference>
<evidence type="ECO:0000256" key="8">
    <source>
        <dbReference type="ARBA" id="ARBA00022989"/>
    </source>
</evidence>
<dbReference type="RefSeq" id="XP_030850181.1">
    <property type="nucleotide sequence ID" value="XM_030994321.1"/>
</dbReference>
<dbReference type="PANTHER" id="PTHR24368:SF210">
    <property type="entry name" value="SURFACE ANTIGEN BSPA-LIKE"/>
    <property type="match status" value="1"/>
</dbReference>
<evidence type="ECO:0000313" key="14">
    <source>
        <dbReference type="EnsemblMetazoa" id="XP_030850181"/>
    </source>
</evidence>
<dbReference type="EnsemblMetazoa" id="XM_030994321">
    <property type="protein sequence ID" value="XP_030850181"/>
    <property type="gene ID" value="LOC115927945"/>
</dbReference>
<evidence type="ECO:0000256" key="10">
    <source>
        <dbReference type="ARBA" id="ARBA00023180"/>
    </source>
</evidence>
<keyword evidence="10" id="KW-0325">Glycoprotein</keyword>
<dbReference type="SMART" id="SM00255">
    <property type="entry name" value="TIR"/>
    <property type="match status" value="1"/>
</dbReference>
<dbReference type="InterPro" id="IPR001611">
    <property type="entry name" value="Leu-rich_rpt"/>
</dbReference>
<organism evidence="14 15">
    <name type="scientific">Strongylocentrotus purpuratus</name>
    <name type="common">Purple sea urchin</name>
    <dbReference type="NCBI Taxonomy" id="7668"/>
    <lineage>
        <taxon>Eukaryota</taxon>
        <taxon>Metazoa</taxon>
        <taxon>Echinodermata</taxon>
        <taxon>Eleutherozoa</taxon>
        <taxon>Echinozoa</taxon>
        <taxon>Echinoidea</taxon>
        <taxon>Euechinoidea</taxon>
        <taxon>Echinacea</taxon>
        <taxon>Camarodonta</taxon>
        <taxon>Echinidea</taxon>
        <taxon>Strongylocentrotidae</taxon>
        <taxon>Strongylocentrotus</taxon>
    </lineage>
</organism>
<protein>
    <recommendedName>
        <fullName evidence="13">TIR domain-containing protein</fullName>
    </recommendedName>
</protein>
<evidence type="ECO:0000256" key="2">
    <source>
        <dbReference type="ARBA" id="ARBA00005670"/>
    </source>
</evidence>
<accession>A0A7M7PH19</accession>
<dbReference type="SMART" id="SM00369">
    <property type="entry name" value="LRR_TYP"/>
    <property type="match status" value="8"/>
</dbReference>
<evidence type="ECO:0000256" key="5">
    <source>
        <dbReference type="ARBA" id="ARBA00022692"/>
    </source>
</evidence>
<keyword evidence="7" id="KW-0130">Cell adhesion</keyword>
<dbReference type="PROSITE" id="PS51450">
    <property type="entry name" value="LRR"/>
    <property type="match status" value="2"/>
</dbReference>
<evidence type="ECO:0000256" key="11">
    <source>
        <dbReference type="ARBA" id="ARBA00023319"/>
    </source>
</evidence>
<evidence type="ECO:0000256" key="4">
    <source>
        <dbReference type="ARBA" id="ARBA00022614"/>
    </source>
</evidence>
<dbReference type="InterPro" id="IPR035897">
    <property type="entry name" value="Toll_tir_struct_dom_sf"/>
</dbReference>
<keyword evidence="11" id="KW-0393">Immunoglobulin domain</keyword>
<dbReference type="OMA" id="GHNEMEV"/>
<dbReference type="SUPFAM" id="SSF52200">
    <property type="entry name" value="Toll/Interleukin receptor TIR domain"/>
    <property type="match status" value="1"/>
</dbReference>
<dbReference type="AlphaFoldDB" id="A0A7M7PH19"/>
<evidence type="ECO:0000259" key="13">
    <source>
        <dbReference type="PROSITE" id="PS50104"/>
    </source>
</evidence>
<dbReference type="GO" id="GO:0016020">
    <property type="term" value="C:membrane"/>
    <property type="evidence" value="ECO:0007669"/>
    <property type="project" value="UniProtKB-SubCell"/>
</dbReference>
<dbReference type="GO" id="GO:0007155">
    <property type="term" value="P:cell adhesion"/>
    <property type="evidence" value="ECO:0007669"/>
    <property type="project" value="UniProtKB-KW"/>
</dbReference>
<reference evidence="14" key="2">
    <citation type="submission" date="2021-01" db="UniProtKB">
        <authorList>
            <consortium name="EnsemblMetazoa"/>
        </authorList>
    </citation>
    <scope>IDENTIFICATION</scope>
</reference>
<dbReference type="InterPro" id="IPR032675">
    <property type="entry name" value="LRR_dom_sf"/>
</dbReference>
<dbReference type="InParanoid" id="A0A7M7PH19"/>
<dbReference type="GeneID" id="115927945"/>
<dbReference type="OrthoDB" id="2013775at2759"/>
<evidence type="ECO:0000313" key="15">
    <source>
        <dbReference type="Proteomes" id="UP000007110"/>
    </source>
</evidence>
<dbReference type="InterPro" id="IPR003591">
    <property type="entry name" value="Leu-rich_rpt_typical-subtyp"/>
</dbReference>
<dbReference type="PROSITE" id="PS50104">
    <property type="entry name" value="TIR"/>
    <property type="match status" value="1"/>
</dbReference>
<dbReference type="InterPro" id="IPR031283">
    <property type="entry name" value="AMIGO"/>
</dbReference>
<keyword evidence="6" id="KW-0677">Repeat</keyword>
<evidence type="ECO:0000256" key="12">
    <source>
        <dbReference type="SAM" id="Phobius"/>
    </source>
</evidence>
<dbReference type="GO" id="GO:0007165">
    <property type="term" value="P:signal transduction"/>
    <property type="evidence" value="ECO:0007669"/>
    <property type="project" value="InterPro"/>
</dbReference>
<evidence type="ECO:0000256" key="7">
    <source>
        <dbReference type="ARBA" id="ARBA00022889"/>
    </source>
</evidence>
<dbReference type="InterPro" id="IPR000157">
    <property type="entry name" value="TIR_dom"/>
</dbReference>
<dbReference type="PANTHER" id="PTHR24368">
    <property type="entry name" value="AMPHOTERIN-INDUCED PROTEIN"/>
    <property type="match status" value="1"/>
</dbReference>
<dbReference type="KEGG" id="spu:115927945"/>
<feature type="domain" description="TIR" evidence="13">
    <location>
        <begin position="446"/>
        <end position="588"/>
    </location>
</feature>
<dbReference type="Gene3D" id="3.80.10.10">
    <property type="entry name" value="Ribonuclease Inhibitor"/>
    <property type="match status" value="2"/>
</dbReference>
<dbReference type="Gene3D" id="3.40.50.10140">
    <property type="entry name" value="Toll/interleukin-1 receptor homology (TIR) domain"/>
    <property type="match status" value="1"/>
</dbReference>
<keyword evidence="15" id="KW-1185">Reference proteome</keyword>
<feature type="transmembrane region" description="Helical" evidence="12">
    <location>
        <begin position="393"/>
        <end position="415"/>
    </location>
</feature>
<evidence type="ECO:0000256" key="3">
    <source>
        <dbReference type="ARBA" id="ARBA00009634"/>
    </source>
</evidence>
<evidence type="ECO:0000256" key="6">
    <source>
        <dbReference type="ARBA" id="ARBA00022737"/>
    </source>
</evidence>
<dbReference type="Pfam" id="PF13855">
    <property type="entry name" value="LRR_8"/>
    <property type="match status" value="3"/>
</dbReference>
<dbReference type="Pfam" id="PF01582">
    <property type="entry name" value="TIR"/>
    <property type="match status" value="1"/>
</dbReference>